<organism evidence="2 3">
    <name type="scientific">Mucilaginibacter celer</name>
    <dbReference type="NCBI Taxonomy" id="2305508"/>
    <lineage>
        <taxon>Bacteria</taxon>
        <taxon>Pseudomonadati</taxon>
        <taxon>Bacteroidota</taxon>
        <taxon>Sphingobacteriia</taxon>
        <taxon>Sphingobacteriales</taxon>
        <taxon>Sphingobacteriaceae</taxon>
        <taxon>Mucilaginibacter</taxon>
    </lineage>
</organism>
<dbReference type="RefSeq" id="WP_119410517.1">
    <property type="nucleotide sequence ID" value="NZ_CP032869.1"/>
</dbReference>
<keyword evidence="3" id="KW-1185">Reference proteome</keyword>
<gene>
    <name evidence="2" type="ORF">HYN43_017165</name>
</gene>
<feature type="chain" id="PRO_5019730620" description="Aspartyl protease" evidence="1">
    <location>
        <begin position="20"/>
        <end position="317"/>
    </location>
</feature>
<evidence type="ECO:0008006" key="4">
    <source>
        <dbReference type="Google" id="ProtNLM"/>
    </source>
</evidence>
<dbReference type="Proteomes" id="UP000270046">
    <property type="component" value="Chromosome"/>
</dbReference>
<protein>
    <recommendedName>
        <fullName evidence="4">Aspartyl protease</fullName>
    </recommendedName>
</protein>
<name>A0A494VTZ6_9SPHI</name>
<dbReference type="InterPro" id="IPR021109">
    <property type="entry name" value="Peptidase_aspartic_dom_sf"/>
</dbReference>
<keyword evidence="1" id="KW-0732">Signal</keyword>
<evidence type="ECO:0000313" key="3">
    <source>
        <dbReference type="Proteomes" id="UP000270046"/>
    </source>
</evidence>
<evidence type="ECO:0000256" key="1">
    <source>
        <dbReference type="SAM" id="SignalP"/>
    </source>
</evidence>
<sequence length="317" mass="36075">MKKTFLLFLLSIGMLRAVAQSPSEQEFKHGPDLQGDSVIFPLTLVDAFPFVSVQVNGVKGKFMFDTGNRCYIEINDNLVNLPHKRAVSKGQVGSGQSFISNTNDTIAEVKFKNGLIYRNLLNITSANLDFLQDHITPDCIGYIGYDFFKGYLFKLDYVKRKLTFYKVTEDRKRSKDFLKGEQVVAVLNFETRRLPNHPMVHVKIGGVDFLGSFDTGQYGLIQLEDQAAKILKKKGLLVDAGKNGYDDETVNVNDIVINVSLKLSVKGIAPYSLEQTAPFRKGMQITEPNYICFAYRFFEQYKTVWDYDDKKMYVLEK</sequence>
<proteinExistence type="predicted"/>
<dbReference type="Gene3D" id="2.40.70.10">
    <property type="entry name" value="Acid Proteases"/>
    <property type="match status" value="1"/>
</dbReference>
<dbReference type="AlphaFoldDB" id="A0A494VTZ6"/>
<evidence type="ECO:0000313" key="2">
    <source>
        <dbReference type="EMBL" id="AYL96930.1"/>
    </source>
</evidence>
<reference evidence="2 3" key="1">
    <citation type="submission" date="2018-10" db="EMBL/GenBank/DDBJ databases">
        <title>Genome sequencing of Mucilaginibacter sp. HYN0043.</title>
        <authorList>
            <person name="Kim M."/>
            <person name="Yi H."/>
        </authorList>
    </citation>
    <scope>NUCLEOTIDE SEQUENCE [LARGE SCALE GENOMIC DNA]</scope>
    <source>
        <strain evidence="2 3">HYN0043</strain>
    </source>
</reference>
<dbReference type="OrthoDB" id="5166556at2"/>
<dbReference type="KEGG" id="muh:HYN43_017165"/>
<dbReference type="EMBL" id="CP032869">
    <property type="protein sequence ID" value="AYL96930.1"/>
    <property type="molecule type" value="Genomic_DNA"/>
</dbReference>
<accession>A0A494VTZ6</accession>
<feature type="signal peptide" evidence="1">
    <location>
        <begin position="1"/>
        <end position="19"/>
    </location>
</feature>